<dbReference type="GO" id="GO:0003723">
    <property type="term" value="F:RNA binding"/>
    <property type="evidence" value="ECO:0007669"/>
    <property type="project" value="UniProtKB-UniRule"/>
</dbReference>
<dbReference type="Proteomes" id="UP000199256">
    <property type="component" value="Unassembled WGS sequence"/>
</dbReference>
<dbReference type="Pfam" id="PF01985">
    <property type="entry name" value="CRS1_YhbY"/>
    <property type="match status" value="1"/>
</dbReference>
<sequence>MTVQDTLTRYASGDSYLRVEVRALKLRGLFILVGTLLATMPTPQQIKHLRALAHDKKPVVSLGRHGLTDAVLEELDIALNHHELIKVKVGVGDRELRDQVVTQMCERSGAALVQRIGNIAILFRRNPEKPVVKLP</sequence>
<name>A0A1H7F5P3_9GAMM</name>
<dbReference type="Gene3D" id="3.30.110.60">
    <property type="entry name" value="YhbY-like"/>
    <property type="match status" value="1"/>
</dbReference>
<dbReference type="PANTHER" id="PTHR40065:SF3">
    <property type="entry name" value="RNA-BINDING PROTEIN YHBY"/>
    <property type="match status" value="1"/>
</dbReference>
<dbReference type="PANTHER" id="PTHR40065">
    <property type="entry name" value="RNA-BINDING PROTEIN YHBY"/>
    <property type="match status" value="1"/>
</dbReference>
<evidence type="ECO:0000256" key="1">
    <source>
        <dbReference type="ARBA" id="ARBA00022884"/>
    </source>
</evidence>
<accession>A0A1H7F5P3</accession>
<dbReference type="SUPFAM" id="SSF75471">
    <property type="entry name" value="YhbY-like"/>
    <property type="match status" value="1"/>
</dbReference>
<reference evidence="5" key="1">
    <citation type="submission" date="2016-10" db="EMBL/GenBank/DDBJ databases">
        <authorList>
            <person name="Varghese N."/>
            <person name="Submissions S."/>
        </authorList>
    </citation>
    <scope>NUCLEOTIDE SEQUENCE [LARGE SCALE GENOMIC DNA]</scope>
    <source>
        <strain evidence="5">DSM 241</strain>
    </source>
</reference>
<evidence type="ECO:0000313" key="5">
    <source>
        <dbReference type="Proteomes" id="UP000199256"/>
    </source>
</evidence>
<dbReference type="AlphaFoldDB" id="A0A1H7F5P3"/>
<feature type="domain" description="CRM" evidence="3">
    <location>
        <begin position="39"/>
        <end position="135"/>
    </location>
</feature>
<protein>
    <submittedName>
        <fullName evidence="4">RNA-binding protein</fullName>
    </submittedName>
</protein>
<dbReference type="STRING" id="1396821.SAMN05444515_10160"/>
<dbReference type="InterPro" id="IPR017924">
    <property type="entry name" value="RNA-binding_YhbY"/>
</dbReference>
<organism evidence="4 5">
    <name type="scientific">Ectothiorhodospira marina</name>
    <dbReference type="NCBI Taxonomy" id="1396821"/>
    <lineage>
        <taxon>Bacteria</taxon>
        <taxon>Pseudomonadati</taxon>
        <taxon>Pseudomonadota</taxon>
        <taxon>Gammaproteobacteria</taxon>
        <taxon>Chromatiales</taxon>
        <taxon>Ectothiorhodospiraceae</taxon>
        <taxon>Ectothiorhodospira</taxon>
    </lineage>
</organism>
<evidence type="ECO:0000313" key="4">
    <source>
        <dbReference type="EMBL" id="SEK19330.1"/>
    </source>
</evidence>
<dbReference type="NCBIfam" id="TIGR00253">
    <property type="entry name" value="RNA_bind_YhbY"/>
    <property type="match status" value="1"/>
</dbReference>
<dbReference type="PROSITE" id="PS51295">
    <property type="entry name" value="CRM"/>
    <property type="match status" value="1"/>
</dbReference>
<evidence type="ECO:0000259" key="3">
    <source>
        <dbReference type="PROSITE" id="PS51295"/>
    </source>
</evidence>
<dbReference type="EMBL" id="FOAA01000001">
    <property type="protein sequence ID" value="SEK19330.1"/>
    <property type="molecule type" value="Genomic_DNA"/>
</dbReference>
<evidence type="ECO:0000256" key="2">
    <source>
        <dbReference type="PROSITE-ProRule" id="PRU00626"/>
    </source>
</evidence>
<keyword evidence="1 2" id="KW-0694">RNA-binding</keyword>
<gene>
    <name evidence="4" type="ORF">SAMN05444515_10160</name>
</gene>
<dbReference type="InterPro" id="IPR001890">
    <property type="entry name" value="RNA-binding_CRM"/>
</dbReference>
<proteinExistence type="predicted"/>
<keyword evidence="5" id="KW-1185">Reference proteome</keyword>
<dbReference type="SMART" id="SM01103">
    <property type="entry name" value="CRS1_YhbY"/>
    <property type="match status" value="1"/>
</dbReference>
<dbReference type="InterPro" id="IPR035920">
    <property type="entry name" value="YhbY-like_sf"/>
</dbReference>
<dbReference type="InterPro" id="IPR051925">
    <property type="entry name" value="RNA-binding_domain"/>
</dbReference>